<accession>A0A411E823</accession>
<feature type="chain" id="PRO_5019401593" description="SGNH/GDSL hydrolase family protein" evidence="1">
    <location>
        <begin position="21"/>
        <end position="319"/>
    </location>
</feature>
<evidence type="ECO:0000313" key="3">
    <source>
        <dbReference type="Proteomes" id="UP000290889"/>
    </source>
</evidence>
<keyword evidence="3" id="KW-1185">Reference proteome</keyword>
<feature type="signal peptide" evidence="1">
    <location>
        <begin position="1"/>
        <end position="20"/>
    </location>
</feature>
<name>A0A411E823_9FLAO</name>
<protein>
    <recommendedName>
        <fullName evidence="4">SGNH/GDSL hydrolase family protein</fullName>
    </recommendedName>
</protein>
<sequence length="319" mass="37487">MRTFLLKVCIFCLLLFGAYATMLNQLSKGPVDEYYTKFTQKADGLILGLSRADQGIVPKILSDSLVRSDKSFQMVNFAMNQSFYGEIYLNSIRKKLDDKTENGLFILSVNPGAFTAPKEFDDEEIKKFDEKTILGKLKVFTEKPNYDYLSCCYGSSLYNVFFNTSIWDHFVFHEDGWNEVVLNTSRKTITEEDMKHWSELNLRFYKIKLKTEEFKQNRLEYFVKTISLLKDKGEVFLVRMPAAKEILSLENERWDSFDRQMDSIAMHKNVPYLNFIQDSEKYKTYDGSHLYSESARQFTSDLVVRIREKSYKELNKTHF</sequence>
<keyword evidence="1" id="KW-0732">Signal</keyword>
<evidence type="ECO:0000313" key="2">
    <source>
        <dbReference type="EMBL" id="QBA63875.1"/>
    </source>
</evidence>
<organism evidence="2 3">
    <name type="scientific">Muriicola soli</name>
    <dbReference type="NCBI Taxonomy" id="2507538"/>
    <lineage>
        <taxon>Bacteria</taxon>
        <taxon>Pseudomonadati</taxon>
        <taxon>Bacteroidota</taxon>
        <taxon>Flavobacteriia</taxon>
        <taxon>Flavobacteriales</taxon>
        <taxon>Flavobacteriaceae</taxon>
        <taxon>Muriicola</taxon>
    </lineage>
</organism>
<evidence type="ECO:0008006" key="4">
    <source>
        <dbReference type="Google" id="ProtNLM"/>
    </source>
</evidence>
<proteinExistence type="predicted"/>
<dbReference type="AlphaFoldDB" id="A0A411E823"/>
<dbReference type="OrthoDB" id="1433719at2"/>
<dbReference type="RefSeq" id="WP_129603281.1">
    <property type="nucleotide sequence ID" value="NZ_CP035544.1"/>
</dbReference>
<dbReference type="KEGG" id="mur:EQY75_04580"/>
<dbReference type="Proteomes" id="UP000290889">
    <property type="component" value="Chromosome"/>
</dbReference>
<reference evidence="2 3" key="1">
    <citation type="submission" date="2019-01" db="EMBL/GenBank/DDBJ databases">
        <title>Muriicola soli sp. nov., isolated from soil.</title>
        <authorList>
            <person name="Kang H.J."/>
            <person name="Kim S.B."/>
        </authorList>
    </citation>
    <scope>NUCLEOTIDE SEQUENCE [LARGE SCALE GENOMIC DNA]</scope>
    <source>
        <strain evidence="2 3">MMS17-SY002</strain>
    </source>
</reference>
<evidence type="ECO:0000256" key="1">
    <source>
        <dbReference type="SAM" id="SignalP"/>
    </source>
</evidence>
<gene>
    <name evidence="2" type="ORF">EQY75_04580</name>
</gene>
<dbReference type="EMBL" id="CP035544">
    <property type="protein sequence ID" value="QBA63875.1"/>
    <property type="molecule type" value="Genomic_DNA"/>
</dbReference>